<organism evidence="1 2">
    <name type="scientific">Pseudoalteromonas phenolica</name>
    <dbReference type="NCBI Taxonomy" id="161398"/>
    <lineage>
        <taxon>Bacteria</taxon>
        <taxon>Pseudomonadati</taxon>
        <taxon>Pseudomonadota</taxon>
        <taxon>Gammaproteobacteria</taxon>
        <taxon>Alteromonadales</taxon>
        <taxon>Pseudoalteromonadaceae</taxon>
        <taxon>Pseudoalteromonas</taxon>
    </lineage>
</organism>
<reference evidence="2" key="2">
    <citation type="submission" date="2019-06" db="EMBL/GenBank/DDBJ databases">
        <title>Co-occurence of chitin degradation, pigmentation and bioactivity in marine Pseudoalteromonas.</title>
        <authorList>
            <person name="Sonnenschein E.C."/>
            <person name="Bech P.K."/>
        </authorList>
    </citation>
    <scope>NUCLEOTIDE SEQUENCE [LARGE SCALE GENOMIC DNA]</scope>
    <source>
        <strain evidence="2">S1189</strain>
    </source>
</reference>
<proteinExistence type="predicted"/>
<evidence type="ECO:0000313" key="1">
    <source>
        <dbReference type="EMBL" id="TMP81907.1"/>
    </source>
</evidence>
<name>A0A5S3YXH9_9GAMM</name>
<dbReference type="EMBL" id="PNCM01000013">
    <property type="protein sequence ID" value="TMP81907.1"/>
    <property type="molecule type" value="Genomic_DNA"/>
</dbReference>
<protein>
    <submittedName>
        <fullName evidence="1">Uncharacterized protein</fullName>
    </submittedName>
</protein>
<dbReference type="Gene3D" id="3.60.15.10">
    <property type="entry name" value="Ribonuclease Z/Hydroxyacylglutathione hydrolase-like"/>
    <property type="match status" value="1"/>
</dbReference>
<reference evidence="1 2" key="1">
    <citation type="submission" date="2017-12" db="EMBL/GenBank/DDBJ databases">
        <authorList>
            <person name="Paulsen S."/>
            <person name="Gram L.K."/>
        </authorList>
    </citation>
    <scope>NUCLEOTIDE SEQUENCE [LARGE SCALE GENOMIC DNA]</scope>
    <source>
        <strain evidence="1 2">S1189</strain>
    </source>
</reference>
<evidence type="ECO:0000313" key="2">
    <source>
        <dbReference type="Proteomes" id="UP000307362"/>
    </source>
</evidence>
<gene>
    <name evidence="1" type="ORF">CWB73_05750</name>
</gene>
<dbReference type="AlphaFoldDB" id="A0A5S3YXH9"/>
<dbReference type="InterPro" id="IPR036866">
    <property type="entry name" value="RibonucZ/Hydroxyglut_hydro"/>
</dbReference>
<comment type="caution">
    <text evidence="1">The sequence shown here is derived from an EMBL/GenBank/DDBJ whole genome shotgun (WGS) entry which is preliminary data.</text>
</comment>
<sequence>MFYLIMRFLFALLFIFISISASATQWLKLDDKTFLIAPPSDARYLTSNQAILVGQRCAAIIDAHGDFSALENFASEVKKRIPQPICHLFSTSSDEEQILGMMLLANEFPDATWHAPSHVSQHFNEYQSALKDKLSRFEKSLQLSQSRLEIQSNAKIQQRLNKAKARIEKWKSRQFSPPTLLNAAQVTLDLGVHSLVVEEIEGATQGNLSILSHHNLGLFAGLTANPIPYVQDSNLEAWLTTVKKLRHTEEVTWLLPAQGKPYKLKALQKPIFFLEAAINSDSMMIPKALQAIYKPDDLTQTRLRLMYELAKTKQVQKMQRQGTVL</sequence>
<dbReference type="SUPFAM" id="SSF56281">
    <property type="entry name" value="Metallo-hydrolase/oxidoreductase"/>
    <property type="match status" value="1"/>
</dbReference>
<accession>A0A5S3YXH9</accession>
<dbReference type="Proteomes" id="UP000307362">
    <property type="component" value="Unassembled WGS sequence"/>
</dbReference>